<proteinExistence type="predicted"/>
<feature type="compositionally biased region" description="Basic and acidic residues" evidence="2">
    <location>
        <begin position="207"/>
        <end position="222"/>
    </location>
</feature>
<keyword evidence="1" id="KW-0479">Metal-binding</keyword>
<feature type="domain" description="RING-type" evidence="3">
    <location>
        <begin position="158"/>
        <end position="203"/>
    </location>
</feature>
<dbReference type="AlphaFoldDB" id="A0A2V5I8Q7"/>
<name>A0A2V5I8Q7_9EURO</name>
<evidence type="ECO:0000256" key="2">
    <source>
        <dbReference type="SAM" id="MobiDB-lite"/>
    </source>
</evidence>
<feature type="region of interest" description="Disordered" evidence="2">
    <location>
        <begin position="1"/>
        <end position="36"/>
    </location>
</feature>
<dbReference type="InterPro" id="IPR013083">
    <property type="entry name" value="Znf_RING/FYVE/PHD"/>
</dbReference>
<dbReference type="PROSITE" id="PS50089">
    <property type="entry name" value="ZF_RING_2"/>
    <property type="match status" value="1"/>
</dbReference>
<dbReference type="Proteomes" id="UP000248817">
    <property type="component" value="Unassembled WGS sequence"/>
</dbReference>
<protein>
    <recommendedName>
        <fullName evidence="3">RING-type domain-containing protein</fullName>
    </recommendedName>
</protein>
<sequence length="235" mass="25858">MSTYEVEHNTTDPSSTTPNTTTTTGTTTSTHPRRPDLSTFFATLSEITPDATTSTHRPHAVPVPRDISAAFYTLAEALNVMRRDGGATIAAAAAGGIPSFGPEETDTTGHGNELLTEMIGSLLQAAERPPKEVEGVSEEFCDVLDRVPKASLNSSQVCPICNNPFLEDQYPLVVRLPCHPTHLFDLECVRPWLRLRGTCPLDRTDFARQEREKAEARRKPAVDDEEEEEWDGMYG</sequence>
<gene>
    <name evidence="4" type="ORF">BP00DRAFT_392993</name>
</gene>
<evidence type="ECO:0000313" key="4">
    <source>
        <dbReference type="EMBL" id="PYI33158.1"/>
    </source>
</evidence>
<evidence type="ECO:0000256" key="1">
    <source>
        <dbReference type="PROSITE-ProRule" id="PRU00175"/>
    </source>
</evidence>
<feature type="compositionally biased region" description="Acidic residues" evidence="2">
    <location>
        <begin position="223"/>
        <end position="235"/>
    </location>
</feature>
<feature type="compositionally biased region" description="Low complexity" evidence="2">
    <location>
        <begin position="11"/>
        <end position="30"/>
    </location>
</feature>
<feature type="compositionally biased region" description="Basic and acidic residues" evidence="2">
    <location>
        <begin position="1"/>
        <end position="10"/>
    </location>
</feature>
<keyword evidence="1" id="KW-0862">Zinc</keyword>
<dbReference type="Pfam" id="PF13639">
    <property type="entry name" value="zf-RING_2"/>
    <property type="match status" value="1"/>
</dbReference>
<organism evidence="4 5">
    <name type="scientific">Aspergillus indologenus CBS 114.80</name>
    <dbReference type="NCBI Taxonomy" id="1450541"/>
    <lineage>
        <taxon>Eukaryota</taxon>
        <taxon>Fungi</taxon>
        <taxon>Dikarya</taxon>
        <taxon>Ascomycota</taxon>
        <taxon>Pezizomycotina</taxon>
        <taxon>Eurotiomycetes</taxon>
        <taxon>Eurotiomycetidae</taxon>
        <taxon>Eurotiales</taxon>
        <taxon>Aspergillaceae</taxon>
        <taxon>Aspergillus</taxon>
        <taxon>Aspergillus subgen. Circumdati</taxon>
    </lineage>
</organism>
<dbReference type="SUPFAM" id="SSF57850">
    <property type="entry name" value="RING/U-box"/>
    <property type="match status" value="1"/>
</dbReference>
<accession>A0A2V5I8Q7</accession>
<dbReference type="GO" id="GO:0008270">
    <property type="term" value="F:zinc ion binding"/>
    <property type="evidence" value="ECO:0007669"/>
    <property type="project" value="UniProtKB-KW"/>
</dbReference>
<dbReference type="EMBL" id="KZ825486">
    <property type="protein sequence ID" value="PYI33158.1"/>
    <property type="molecule type" value="Genomic_DNA"/>
</dbReference>
<dbReference type="InterPro" id="IPR001841">
    <property type="entry name" value="Znf_RING"/>
</dbReference>
<keyword evidence="1" id="KW-0863">Zinc-finger</keyword>
<keyword evidence="5" id="KW-1185">Reference proteome</keyword>
<dbReference type="Gene3D" id="3.30.40.10">
    <property type="entry name" value="Zinc/RING finger domain, C3HC4 (zinc finger)"/>
    <property type="match status" value="1"/>
</dbReference>
<evidence type="ECO:0000259" key="3">
    <source>
        <dbReference type="PROSITE" id="PS50089"/>
    </source>
</evidence>
<evidence type="ECO:0000313" key="5">
    <source>
        <dbReference type="Proteomes" id="UP000248817"/>
    </source>
</evidence>
<reference evidence="4 5" key="1">
    <citation type="submission" date="2018-02" db="EMBL/GenBank/DDBJ databases">
        <title>The genomes of Aspergillus section Nigri reveals drivers in fungal speciation.</title>
        <authorList>
            <consortium name="DOE Joint Genome Institute"/>
            <person name="Vesth T.C."/>
            <person name="Nybo J."/>
            <person name="Theobald S."/>
            <person name="Brandl J."/>
            <person name="Frisvad J.C."/>
            <person name="Nielsen K.F."/>
            <person name="Lyhne E.K."/>
            <person name="Kogle M.E."/>
            <person name="Kuo A."/>
            <person name="Riley R."/>
            <person name="Clum A."/>
            <person name="Nolan M."/>
            <person name="Lipzen A."/>
            <person name="Salamov A."/>
            <person name="Henrissat B."/>
            <person name="Wiebenga A."/>
            <person name="De vries R.P."/>
            <person name="Grigoriev I.V."/>
            <person name="Mortensen U.H."/>
            <person name="Andersen M.R."/>
            <person name="Baker S.E."/>
        </authorList>
    </citation>
    <scope>NUCLEOTIDE SEQUENCE [LARGE SCALE GENOMIC DNA]</scope>
    <source>
        <strain evidence="4 5">CBS 114.80</strain>
    </source>
</reference>
<feature type="region of interest" description="Disordered" evidence="2">
    <location>
        <begin position="207"/>
        <end position="235"/>
    </location>
</feature>